<feature type="domain" description="PKD" evidence="3">
    <location>
        <begin position="429"/>
        <end position="489"/>
    </location>
</feature>
<sequence length="617" mass="68764">MVKRRKYFLILIFIIGFLCISLDPLIELRKGELNRKILIIPESAITFDTEPNNDFSTAVEVIPNIEWEGFAWWDIDFYNISLNPSQLIEIYFEFTENTGPPEGLAPLKIYDGDHNILNSSSIEVGEFVDLTANSTSGIYFFSVEYYNSGDCSYNLTVIVPGWIPPTEPDIYEPNDDFSSASSLTLDGDGEPIEQLTIDPAGEVDFYSISLNQRDDISISLWNLPANYDLAFFYPNQTLVSESTNTGTADDEINYENAYVSGTYYIRVSDSDNYAGVYNLSIQVIEFGPGEDDLEPNDDFGSATPLTLDGDGEPIEQLTIDPTGEVDFYTIDLNQRDDINIILWNLPANYDLALFYPNQTLVSESTNLGIADDEINYDNAYASGAYFIRVSDSENYAGAYNLSIWVDLNEIPNAEFTVNSTLIDQGDWISCTFTGFPGDLPTQLYQWNFGDGTMNTTIEDPTHQYLLAGEFYITLTIIDEDGESSVSTQIIDVNAIPFADFNINESTIQEGDWISCTFIGNSGDLPTTYEWNFGDSIANVTTQNSTHQYLTSGEFQITLTITDEDGETSSLKKTIIVGNGVFIGGFPLIFGITSLIGTILILCRLIKKNKLSFGKKNL</sequence>
<keyword evidence="2" id="KW-1133">Transmembrane helix</keyword>
<name>A0A5B9DBH3_9ARCH</name>
<accession>A0A5B9DBH3</accession>
<evidence type="ECO:0000256" key="2">
    <source>
        <dbReference type="SAM" id="Phobius"/>
    </source>
</evidence>
<dbReference type="Gene3D" id="2.60.120.380">
    <property type="match status" value="3"/>
</dbReference>
<proteinExistence type="predicted"/>
<organism evidence="4 5">
    <name type="scientific">Promethearchaeum syntrophicum</name>
    <dbReference type="NCBI Taxonomy" id="2594042"/>
    <lineage>
        <taxon>Archaea</taxon>
        <taxon>Promethearchaeati</taxon>
        <taxon>Promethearchaeota</taxon>
        <taxon>Promethearchaeia</taxon>
        <taxon>Promethearchaeales</taxon>
        <taxon>Promethearchaeaceae</taxon>
        <taxon>Promethearchaeum</taxon>
    </lineage>
</organism>
<feature type="transmembrane region" description="Helical" evidence="2">
    <location>
        <begin position="580"/>
        <end position="605"/>
    </location>
</feature>
<dbReference type="Proteomes" id="UP000321408">
    <property type="component" value="Chromosome"/>
</dbReference>
<dbReference type="InterPro" id="IPR035986">
    <property type="entry name" value="PKD_dom_sf"/>
</dbReference>
<dbReference type="AlphaFoldDB" id="A0A5B9DBH3"/>
<dbReference type="SUPFAM" id="SSF89260">
    <property type="entry name" value="Collagen-binding domain"/>
    <property type="match status" value="2"/>
</dbReference>
<evidence type="ECO:0000256" key="1">
    <source>
        <dbReference type="ARBA" id="ARBA00001913"/>
    </source>
</evidence>
<feature type="domain" description="PKD" evidence="3">
    <location>
        <begin position="514"/>
        <end position="576"/>
    </location>
</feature>
<dbReference type="Gene3D" id="2.60.40.10">
    <property type="entry name" value="Immunoglobulins"/>
    <property type="match status" value="2"/>
</dbReference>
<dbReference type="Pfam" id="PF04151">
    <property type="entry name" value="PPC"/>
    <property type="match status" value="1"/>
</dbReference>
<gene>
    <name evidence="4" type="ORF">DSAG12_01918</name>
</gene>
<keyword evidence="2" id="KW-0812">Transmembrane</keyword>
<dbReference type="CDD" id="cd00146">
    <property type="entry name" value="PKD"/>
    <property type="match status" value="2"/>
</dbReference>
<feature type="transmembrane region" description="Helical" evidence="2">
    <location>
        <begin position="7"/>
        <end position="26"/>
    </location>
</feature>
<dbReference type="EMBL" id="CP042905">
    <property type="protein sequence ID" value="QEE16090.1"/>
    <property type="molecule type" value="Genomic_DNA"/>
</dbReference>
<dbReference type="InterPro" id="IPR007280">
    <property type="entry name" value="Peptidase_C_arc/bac"/>
</dbReference>
<dbReference type="InterPro" id="IPR013783">
    <property type="entry name" value="Ig-like_fold"/>
</dbReference>
<dbReference type="InterPro" id="IPR022409">
    <property type="entry name" value="PKD/Chitinase_dom"/>
</dbReference>
<dbReference type="KEGG" id="psyt:DSAG12_01918"/>
<dbReference type="InterPro" id="IPR000601">
    <property type="entry name" value="PKD_dom"/>
</dbReference>
<dbReference type="SMART" id="SM00089">
    <property type="entry name" value="PKD"/>
    <property type="match status" value="2"/>
</dbReference>
<reference evidence="4 5" key="2">
    <citation type="journal article" date="2024" name="Int. J. Syst. Evol. Microbiol.">
        <title>Promethearchaeum syntrophicum gen. nov., sp. nov., an anaerobic, obligately syntrophic archaeon, the first isolate of the lineage 'Asgard' archaea, and proposal of the new archaeal phylum Promethearchaeota phyl. nov. and kingdom Promethearchaeati regn. nov.</title>
        <authorList>
            <person name="Imachi H."/>
            <person name="Nobu M.K."/>
            <person name="Kato S."/>
            <person name="Takaki Y."/>
            <person name="Miyazaki M."/>
            <person name="Miyata M."/>
            <person name="Ogawara M."/>
            <person name="Saito Y."/>
            <person name="Sakai S."/>
            <person name="Tahara Y.O."/>
            <person name="Takano Y."/>
            <person name="Tasumi E."/>
            <person name="Uematsu K."/>
            <person name="Yoshimura T."/>
            <person name="Itoh T."/>
            <person name="Ohkuma M."/>
            <person name="Takai K."/>
        </authorList>
    </citation>
    <scope>NUCLEOTIDE SEQUENCE [LARGE SCALE GENOMIC DNA]</scope>
    <source>
        <strain evidence="4 5">MK-D1</strain>
    </source>
</reference>
<dbReference type="PROSITE" id="PS50093">
    <property type="entry name" value="PKD"/>
    <property type="match status" value="2"/>
</dbReference>
<reference evidence="4 5" key="1">
    <citation type="journal article" date="2020" name="Nature">
        <title>Isolation of an archaeon at the prokaryote-eukaryote interface.</title>
        <authorList>
            <person name="Imachi H."/>
            <person name="Nobu M.K."/>
            <person name="Nakahara N."/>
            <person name="Morono Y."/>
            <person name="Ogawara M."/>
            <person name="Takaki Y."/>
            <person name="Takano Y."/>
            <person name="Uematsu K."/>
            <person name="Ikuta T."/>
            <person name="Ito M."/>
            <person name="Matsui Y."/>
            <person name="Miyazaki M."/>
            <person name="Murata K."/>
            <person name="Saito Y."/>
            <person name="Sakai S."/>
            <person name="Song C."/>
            <person name="Tasumi E."/>
            <person name="Yamanaka Y."/>
            <person name="Yamaguchi T."/>
            <person name="Kamagata Y."/>
            <person name="Tamaki H."/>
            <person name="Takai K."/>
        </authorList>
    </citation>
    <scope>NUCLEOTIDE SEQUENCE [LARGE SCALE GENOMIC DNA]</scope>
    <source>
        <strain evidence="4 5">MK-D1</strain>
    </source>
</reference>
<protein>
    <submittedName>
        <fullName evidence="4">PKD domain-containing protein</fullName>
    </submittedName>
</protein>
<keyword evidence="5" id="KW-1185">Reference proteome</keyword>
<evidence type="ECO:0000313" key="5">
    <source>
        <dbReference type="Proteomes" id="UP000321408"/>
    </source>
</evidence>
<evidence type="ECO:0000313" key="4">
    <source>
        <dbReference type="EMBL" id="QEE16090.1"/>
    </source>
</evidence>
<dbReference type="OrthoDB" id="103676at2157"/>
<dbReference type="GeneID" id="41329910"/>
<dbReference type="Pfam" id="PF18911">
    <property type="entry name" value="PKD_4"/>
    <property type="match status" value="2"/>
</dbReference>
<dbReference type="SUPFAM" id="SSF49299">
    <property type="entry name" value="PKD domain"/>
    <property type="match status" value="2"/>
</dbReference>
<keyword evidence="2" id="KW-0472">Membrane</keyword>
<evidence type="ECO:0000259" key="3">
    <source>
        <dbReference type="PROSITE" id="PS50093"/>
    </source>
</evidence>
<dbReference type="RefSeq" id="WP_147662976.1">
    <property type="nucleotide sequence ID" value="NZ_CP042905.2"/>
</dbReference>
<comment type="cofactor">
    <cofactor evidence="1">
        <name>Ca(2+)</name>
        <dbReference type="ChEBI" id="CHEBI:29108"/>
    </cofactor>
</comment>